<dbReference type="Proteomes" id="UP001056455">
    <property type="component" value="Chromosome"/>
</dbReference>
<gene>
    <name evidence="5" type="ORF">NF556_10920</name>
</gene>
<evidence type="ECO:0000256" key="1">
    <source>
        <dbReference type="ARBA" id="ARBA00001096"/>
    </source>
</evidence>
<evidence type="ECO:0000313" key="5">
    <source>
        <dbReference type="EMBL" id="USQ78173.1"/>
    </source>
</evidence>
<dbReference type="Gene3D" id="2.70.98.10">
    <property type="match status" value="1"/>
</dbReference>
<dbReference type="InterPro" id="IPR008183">
    <property type="entry name" value="Aldose_1/G6P_1-epimerase"/>
</dbReference>
<name>A0ABY4YN80_9MICO</name>
<dbReference type="InterPro" id="IPR025532">
    <property type="entry name" value="G6P_1-epimerase"/>
</dbReference>
<dbReference type="EC" id="5.1.3.15" evidence="4"/>
<organism evidence="5 6">
    <name type="scientific">Ornithinimicrobium faecis</name>
    <dbReference type="NCBI Taxonomy" id="2934158"/>
    <lineage>
        <taxon>Bacteria</taxon>
        <taxon>Bacillati</taxon>
        <taxon>Actinomycetota</taxon>
        <taxon>Actinomycetes</taxon>
        <taxon>Micrococcales</taxon>
        <taxon>Ornithinimicrobiaceae</taxon>
        <taxon>Ornithinimicrobium</taxon>
    </lineage>
</organism>
<dbReference type="RefSeq" id="WP_252590972.1">
    <property type="nucleotide sequence ID" value="NZ_CP099489.1"/>
</dbReference>
<reference evidence="5" key="1">
    <citation type="submission" date="2022-06" db="EMBL/GenBank/DDBJ databases">
        <title>Ornithinimicrobium HY1793.</title>
        <authorList>
            <person name="Huang Y."/>
        </authorList>
    </citation>
    <scope>NUCLEOTIDE SEQUENCE</scope>
    <source>
        <strain evidence="5">HY1793</strain>
    </source>
</reference>
<dbReference type="CDD" id="cd09020">
    <property type="entry name" value="D-hex-6-P-epi_like"/>
    <property type="match status" value="1"/>
</dbReference>
<dbReference type="EMBL" id="CP099489">
    <property type="protein sequence ID" value="USQ78173.1"/>
    <property type="molecule type" value="Genomic_DNA"/>
</dbReference>
<comment type="similarity">
    <text evidence="2 4">Belongs to the glucose-6-phosphate 1-epimerase family.</text>
</comment>
<dbReference type="InterPro" id="IPR011013">
    <property type="entry name" value="Gal_mutarotase_sf_dom"/>
</dbReference>
<dbReference type="Pfam" id="PF01263">
    <property type="entry name" value="Aldose_epim"/>
    <property type="match status" value="1"/>
</dbReference>
<dbReference type="PANTHER" id="PTHR11122">
    <property type="entry name" value="APOSPORY-ASSOCIATED PROTEIN C-RELATED"/>
    <property type="match status" value="1"/>
</dbReference>
<dbReference type="SUPFAM" id="SSF74650">
    <property type="entry name" value="Galactose mutarotase-like"/>
    <property type="match status" value="1"/>
</dbReference>
<keyword evidence="3 4" id="KW-0413">Isomerase</keyword>
<evidence type="ECO:0000256" key="3">
    <source>
        <dbReference type="ARBA" id="ARBA00023235"/>
    </source>
</evidence>
<dbReference type="PANTHER" id="PTHR11122:SF13">
    <property type="entry name" value="GLUCOSE-6-PHOSPHATE 1-EPIMERASE"/>
    <property type="match status" value="1"/>
</dbReference>
<dbReference type="InterPro" id="IPR014718">
    <property type="entry name" value="GH-type_carb-bd"/>
</dbReference>
<comment type="catalytic activity">
    <reaction evidence="1">
        <text>alpha-D-glucose 6-phosphate = beta-D-glucose 6-phosphate</text>
        <dbReference type="Rhea" id="RHEA:16249"/>
        <dbReference type="ChEBI" id="CHEBI:58225"/>
        <dbReference type="ChEBI" id="CHEBI:58247"/>
        <dbReference type="EC" id="5.1.3.15"/>
    </reaction>
</comment>
<dbReference type="PIRSF" id="PIRSF016020">
    <property type="entry name" value="PHexose_mutarotase"/>
    <property type="match status" value="1"/>
</dbReference>
<evidence type="ECO:0000256" key="4">
    <source>
        <dbReference type="PIRNR" id="PIRNR016020"/>
    </source>
</evidence>
<evidence type="ECO:0000256" key="2">
    <source>
        <dbReference type="ARBA" id="ARBA00005866"/>
    </source>
</evidence>
<sequence length="280" mass="30517">MTPRTYRTSTGTLLAHDQGAHVTQWCVGDSPVVWVSAQSEYAEGRPIRGGVPICWPWFGPGRSGDMQPSHGFARIAPWRLVGDESVDGESARLMWELTDQDARGLPGAEHFPHAFTANLEVVVTHSASISLTVRNDDTRPFDYEAALHTYLHVGDVRQTRLTGLDGAAYWDKVTQSAETQHGDLTFRGETDRVHTSDRAVALHDPVLERTITIDKAGSPTTVVWNPWADKAGAMSDFGDQEWTQMVCVEAAAVGSDAVGLEPGGEHTLSTMFTVSSLDES</sequence>
<protein>
    <recommendedName>
        <fullName evidence="4">Putative glucose-6-phosphate 1-epimerase</fullName>
        <ecNumber evidence="4">5.1.3.15</ecNumber>
    </recommendedName>
</protein>
<keyword evidence="6" id="KW-1185">Reference proteome</keyword>
<accession>A0ABY4YN80</accession>
<proteinExistence type="inferred from homology"/>
<evidence type="ECO:0000313" key="6">
    <source>
        <dbReference type="Proteomes" id="UP001056455"/>
    </source>
</evidence>